<dbReference type="KEGG" id="cnan:A2G96_05750"/>
<name>A0A142JGR2_9BURK</name>
<evidence type="ECO:0000313" key="1">
    <source>
        <dbReference type="EMBL" id="AMR77274.1"/>
    </source>
</evidence>
<dbReference type="AlphaFoldDB" id="A0A142JGR2"/>
<evidence type="ECO:0000313" key="2">
    <source>
        <dbReference type="Proteomes" id="UP000075238"/>
    </source>
</evidence>
<reference evidence="1 2" key="1">
    <citation type="submission" date="2016-03" db="EMBL/GenBank/DDBJ databases">
        <title>Complete genome sequence of a novel chlorpyrifos degrading bacterium, Cupriavidus nantongensis sp. X1.</title>
        <authorList>
            <person name="Fang L."/>
        </authorList>
    </citation>
    <scope>NUCLEOTIDE SEQUENCE [LARGE SCALE GENOMIC DNA]</scope>
    <source>
        <strain evidence="1 2">X1</strain>
    </source>
</reference>
<organism evidence="1 2">
    <name type="scientific">Cupriavidus nantongensis</name>
    <dbReference type="NCBI Taxonomy" id="1796606"/>
    <lineage>
        <taxon>Bacteria</taxon>
        <taxon>Pseudomonadati</taxon>
        <taxon>Pseudomonadota</taxon>
        <taxon>Betaproteobacteria</taxon>
        <taxon>Burkholderiales</taxon>
        <taxon>Burkholderiaceae</taxon>
        <taxon>Cupriavidus</taxon>
    </lineage>
</organism>
<sequence length="66" mass="7240">MHVAVLPDRASSAQTDRCRRPAIARQLPPLFAADRQEGLKLFETGVAIAWQGLGLSAFKCRHLLAL</sequence>
<proteinExistence type="predicted"/>
<dbReference type="Proteomes" id="UP000075238">
    <property type="component" value="Chromosome 1"/>
</dbReference>
<accession>A0A142JGR2</accession>
<protein>
    <submittedName>
        <fullName evidence="1">Uncharacterized protein</fullName>
    </submittedName>
</protein>
<gene>
    <name evidence="1" type="ORF">A2G96_05750</name>
</gene>
<keyword evidence="2" id="KW-1185">Reference proteome</keyword>
<dbReference type="EMBL" id="CP014844">
    <property type="protein sequence ID" value="AMR77274.1"/>
    <property type="molecule type" value="Genomic_DNA"/>
</dbReference>